<dbReference type="AlphaFoldDB" id="A0A1L3FID5"/>
<gene>
    <name evidence="15" type="ORF">BKD09_31930</name>
</gene>
<dbReference type="Gene3D" id="3.30.450.40">
    <property type="match status" value="1"/>
</dbReference>
<evidence type="ECO:0000256" key="8">
    <source>
        <dbReference type="ARBA" id="ARBA00022777"/>
    </source>
</evidence>
<dbReference type="SUPFAM" id="SSF47384">
    <property type="entry name" value="Homodimeric domain of signal transducing histidine kinase"/>
    <property type="match status" value="1"/>
</dbReference>
<dbReference type="GO" id="GO:0005524">
    <property type="term" value="F:ATP binding"/>
    <property type="evidence" value="ECO:0007669"/>
    <property type="project" value="UniProtKB-KW"/>
</dbReference>
<evidence type="ECO:0000256" key="2">
    <source>
        <dbReference type="ARBA" id="ARBA00004141"/>
    </source>
</evidence>
<evidence type="ECO:0000259" key="14">
    <source>
        <dbReference type="PROSITE" id="PS50109"/>
    </source>
</evidence>
<dbReference type="Pfam" id="PF13493">
    <property type="entry name" value="DUF4118"/>
    <property type="match status" value="1"/>
</dbReference>
<accession>A0A1L3FID5</accession>
<evidence type="ECO:0000256" key="12">
    <source>
        <dbReference type="ARBA" id="ARBA00023136"/>
    </source>
</evidence>
<keyword evidence="6 13" id="KW-0812">Transmembrane</keyword>
<dbReference type="Pfam" id="PF02518">
    <property type="entry name" value="HATPase_c"/>
    <property type="match status" value="1"/>
</dbReference>
<evidence type="ECO:0000256" key="3">
    <source>
        <dbReference type="ARBA" id="ARBA00012438"/>
    </source>
</evidence>
<proteinExistence type="predicted"/>
<dbReference type="InterPro" id="IPR004358">
    <property type="entry name" value="Sig_transdc_His_kin-like_C"/>
</dbReference>
<evidence type="ECO:0000256" key="4">
    <source>
        <dbReference type="ARBA" id="ARBA00022553"/>
    </source>
</evidence>
<dbReference type="EC" id="2.7.13.3" evidence="3"/>
<dbReference type="PANTHER" id="PTHR45569">
    <property type="entry name" value="SENSOR PROTEIN KDPD"/>
    <property type="match status" value="1"/>
</dbReference>
<dbReference type="InterPro" id="IPR029016">
    <property type="entry name" value="GAF-like_dom_sf"/>
</dbReference>
<evidence type="ECO:0000256" key="5">
    <source>
        <dbReference type="ARBA" id="ARBA00022679"/>
    </source>
</evidence>
<dbReference type="PRINTS" id="PR00344">
    <property type="entry name" value="BCTRLSENSOR"/>
</dbReference>
<dbReference type="InterPro" id="IPR025201">
    <property type="entry name" value="KdpD_TM"/>
</dbReference>
<dbReference type="InterPro" id="IPR036890">
    <property type="entry name" value="HATPase_C_sf"/>
</dbReference>
<evidence type="ECO:0000256" key="6">
    <source>
        <dbReference type="ARBA" id="ARBA00022692"/>
    </source>
</evidence>
<reference evidence="15 16" key="1">
    <citation type="submission" date="2016-11" db="EMBL/GenBank/DDBJ databases">
        <title>Complete Genome Sequence of Bradyrhizobium sp. strain J5, an isolated from soybean nodule in Hokkaido.</title>
        <authorList>
            <person name="Kanehara K."/>
        </authorList>
    </citation>
    <scope>NUCLEOTIDE SEQUENCE [LARGE SCALE GENOMIC DNA]</scope>
    <source>
        <strain evidence="15 16">J5</strain>
    </source>
</reference>
<keyword evidence="5" id="KW-0808">Transferase</keyword>
<dbReference type="Proteomes" id="UP000181962">
    <property type="component" value="Chromosome"/>
</dbReference>
<keyword evidence="4" id="KW-0597">Phosphoprotein</keyword>
<feature type="domain" description="Histidine kinase" evidence="14">
    <location>
        <begin position="307"/>
        <end position="524"/>
    </location>
</feature>
<name>A0A1L3FID5_BRAJP</name>
<dbReference type="Gene3D" id="3.30.565.10">
    <property type="entry name" value="Histidine kinase-like ATPase, C-terminal domain"/>
    <property type="match status" value="1"/>
</dbReference>
<keyword evidence="10 13" id="KW-1133">Transmembrane helix</keyword>
<keyword evidence="12 13" id="KW-0472">Membrane</keyword>
<dbReference type="InterPro" id="IPR052023">
    <property type="entry name" value="Histidine_kinase_KdpD"/>
</dbReference>
<dbReference type="InterPro" id="IPR036097">
    <property type="entry name" value="HisK_dim/P_sf"/>
</dbReference>
<dbReference type="PANTHER" id="PTHR45569:SF1">
    <property type="entry name" value="SENSOR PROTEIN KDPD"/>
    <property type="match status" value="1"/>
</dbReference>
<dbReference type="InterPro" id="IPR003661">
    <property type="entry name" value="HisK_dim/P_dom"/>
</dbReference>
<comment type="subcellular location">
    <subcellularLocation>
        <location evidence="2">Membrane</location>
        <topology evidence="2">Multi-pass membrane protein</topology>
    </subcellularLocation>
</comment>
<evidence type="ECO:0000256" key="9">
    <source>
        <dbReference type="ARBA" id="ARBA00022840"/>
    </source>
</evidence>
<keyword evidence="9" id="KW-0067">ATP-binding</keyword>
<evidence type="ECO:0000256" key="13">
    <source>
        <dbReference type="SAM" id="Phobius"/>
    </source>
</evidence>
<protein>
    <recommendedName>
        <fullName evidence="3">histidine kinase</fullName>
        <ecNumber evidence="3">2.7.13.3</ecNumber>
    </recommendedName>
</protein>
<evidence type="ECO:0000313" key="15">
    <source>
        <dbReference type="EMBL" id="APG12962.1"/>
    </source>
</evidence>
<dbReference type="SUPFAM" id="SSF55874">
    <property type="entry name" value="ATPase domain of HSP90 chaperone/DNA topoisomerase II/histidine kinase"/>
    <property type="match status" value="1"/>
</dbReference>
<dbReference type="Gene3D" id="1.20.120.620">
    <property type="entry name" value="Backbone structure of the membrane domain of e. Coli histidine kinase receptor kdpd"/>
    <property type="match status" value="1"/>
</dbReference>
<evidence type="ECO:0000256" key="1">
    <source>
        <dbReference type="ARBA" id="ARBA00000085"/>
    </source>
</evidence>
<dbReference type="EMBL" id="CP017637">
    <property type="protein sequence ID" value="APG12962.1"/>
    <property type="molecule type" value="Genomic_DNA"/>
</dbReference>
<dbReference type="GO" id="GO:0005886">
    <property type="term" value="C:plasma membrane"/>
    <property type="evidence" value="ECO:0007669"/>
    <property type="project" value="TreeGrafter"/>
</dbReference>
<dbReference type="SMART" id="SM00388">
    <property type="entry name" value="HisKA"/>
    <property type="match status" value="1"/>
</dbReference>
<sequence>MFSMTSVRQTDSKLPSSGIPALDEVASLRVVVWRNVIPVLLSVLSIGLVTTALFALSTTLASSLVPIAYLVPVMYAATRWGVWPAMTASITGTAAADFFFFEPLYSLRVDNPQEAVDLLLFLIVALVSSNLASRLRKETDTLRQREKEMHALYDFSRRLASCFTVADLISAIRQHFEGAFGHAATLFVTTADGHFEPPESRFAPLSVQATAAAMNSGAGPGLQTIVDEQRGEIWLLRAISSDSAIHGVIAVNIGLGSQPAIERRTRRIQSILDETALTLQRLDIGKVMESARLRLQAQMLRDAFHGTLSHELCTPLAAIQGSASVLETIPAIRGDARIRTLVEAISDEASHLDGYIGNLLSATRVTAGGLSPRREWADPRDIVHGAITRRARRLSAHRIEATFADDLPLLHVDSGLVEEACGQILENAAKYSPSGSTITVHVRCEPRRVHVVVSDQGVGITADEQQKLGQRSFRSARHQASVPGSGLGFWIASTFIQANEGVITVHSRGQGQGTTVSISLPALEPSTSEPIALTDE</sequence>
<dbReference type="Gene3D" id="1.10.287.130">
    <property type="match status" value="1"/>
</dbReference>
<dbReference type="InterPro" id="IPR038318">
    <property type="entry name" value="KdpD_sf"/>
</dbReference>
<feature type="transmembrane region" description="Helical" evidence="13">
    <location>
        <begin position="37"/>
        <end position="70"/>
    </location>
</feature>
<dbReference type="InterPro" id="IPR005467">
    <property type="entry name" value="His_kinase_dom"/>
</dbReference>
<organism evidence="15 16">
    <name type="scientific">Bradyrhizobium japonicum</name>
    <dbReference type="NCBI Taxonomy" id="375"/>
    <lineage>
        <taxon>Bacteria</taxon>
        <taxon>Pseudomonadati</taxon>
        <taxon>Pseudomonadota</taxon>
        <taxon>Alphaproteobacteria</taxon>
        <taxon>Hyphomicrobiales</taxon>
        <taxon>Nitrobacteraceae</taxon>
        <taxon>Bradyrhizobium</taxon>
    </lineage>
</organism>
<dbReference type="CDD" id="cd00082">
    <property type="entry name" value="HisKA"/>
    <property type="match status" value="1"/>
</dbReference>
<dbReference type="InterPro" id="IPR003594">
    <property type="entry name" value="HATPase_dom"/>
</dbReference>
<dbReference type="GO" id="GO:0000155">
    <property type="term" value="F:phosphorelay sensor kinase activity"/>
    <property type="evidence" value="ECO:0007669"/>
    <property type="project" value="InterPro"/>
</dbReference>
<dbReference type="PROSITE" id="PS50109">
    <property type="entry name" value="HIS_KIN"/>
    <property type="match status" value="1"/>
</dbReference>
<dbReference type="Pfam" id="PF00512">
    <property type="entry name" value="HisKA"/>
    <property type="match status" value="1"/>
</dbReference>
<comment type="catalytic activity">
    <reaction evidence="1">
        <text>ATP + protein L-histidine = ADP + protein N-phospho-L-histidine.</text>
        <dbReference type="EC" id="2.7.13.3"/>
    </reaction>
</comment>
<dbReference type="SMART" id="SM00387">
    <property type="entry name" value="HATPase_c"/>
    <property type="match status" value="1"/>
</dbReference>
<evidence type="ECO:0000256" key="7">
    <source>
        <dbReference type="ARBA" id="ARBA00022741"/>
    </source>
</evidence>
<evidence type="ECO:0000256" key="11">
    <source>
        <dbReference type="ARBA" id="ARBA00023012"/>
    </source>
</evidence>
<keyword evidence="8" id="KW-0418">Kinase</keyword>
<keyword evidence="7" id="KW-0547">Nucleotide-binding</keyword>
<keyword evidence="11" id="KW-0902">Two-component regulatory system</keyword>
<evidence type="ECO:0000313" key="16">
    <source>
        <dbReference type="Proteomes" id="UP000181962"/>
    </source>
</evidence>
<evidence type="ECO:0000256" key="10">
    <source>
        <dbReference type="ARBA" id="ARBA00022989"/>
    </source>
</evidence>